<sequence length="435" mass="48836">MFKDIANYIRQCDTCQKTKIEQDVPVELMGRRTAETPWTVVAADIMGPFPPTTRKKIREMIDELIINRWDAPRILLIDNDTEFINRELQALAEKRGIAHSTVPSYHPQANPLERVNRVLKTMITAFIENDHREWDLHVTEFRRDRRFAIDDQVLKRQHALSSAAQGISAKLASKYCGPFTISQVIYELKDLEERHEALFDIVEVVSPGFWTDLGEELERARAERVTLRGAVVREFPHQEDAATQTSVPSGEMSTQAGVTTNDGTTQTSFGRLQNPFAQLDVWYNLARARDDRSSSGSSGSGGPRYDPLWMVRETLKRPQAEETARDRPMTSRMDAGTAGRLYTKPANAHGLCSTSFASDAASGAVRSERAQPAARGGWHKALTYRDEGILDRNRRAEGDPAPRPETGPIRGNAERTPGSRRNKRLSKTSTPRVPG</sequence>
<dbReference type="Gene3D" id="3.30.420.10">
    <property type="entry name" value="Ribonuclease H-like superfamily/Ribonuclease H"/>
    <property type="match status" value="1"/>
</dbReference>
<dbReference type="AlphaFoldDB" id="A0A0J7KM99"/>
<accession>A0A0J7KM99</accession>
<dbReference type="InterPro" id="IPR052160">
    <property type="entry name" value="Gypsy_RT_Integrase-like"/>
</dbReference>
<organism evidence="2 3">
    <name type="scientific">Lasius niger</name>
    <name type="common">Black garden ant</name>
    <dbReference type="NCBI Taxonomy" id="67767"/>
    <lineage>
        <taxon>Eukaryota</taxon>
        <taxon>Metazoa</taxon>
        <taxon>Ecdysozoa</taxon>
        <taxon>Arthropoda</taxon>
        <taxon>Hexapoda</taxon>
        <taxon>Insecta</taxon>
        <taxon>Pterygota</taxon>
        <taxon>Neoptera</taxon>
        <taxon>Endopterygota</taxon>
        <taxon>Hymenoptera</taxon>
        <taxon>Apocrita</taxon>
        <taxon>Aculeata</taxon>
        <taxon>Formicoidea</taxon>
        <taxon>Formicidae</taxon>
        <taxon>Formicinae</taxon>
        <taxon>Lasius</taxon>
        <taxon>Lasius</taxon>
    </lineage>
</organism>
<dbReference type="InterPro" id="IPR036397">
    <property type="entry name" value="RNaseH_sf"/>
</dbReference>
<keyword evidence="3" id="KW-1185">Reference proteome</keyword>
<comment type="caution">
    <text evidence="2">The sequence shown here is derived from an EMBL/GenBank/DDBJ whole genome shotgun (WGS) entry which is preliminary data.</text>
</comment>
<evidence type="ECO:0000256" key="1">
    <source>
        <dbReference type="SAM" id="MobiDB-lite"/>
    </source>
</evidence>
<dbReference type="OrthoDB" id="7697376at2759"/>
<dbReference type="PANTHER" id="PTHR47266">
    <property type="entry name" value="ENDONUCLEASE-RELATED"/>
    <property type="match status" value="1"/>
</dbReference>
<evidence type="ECO:0000313" key="3">
    <source>
        <dbReference type="Proteomes" id="UP000036403"/>
    </source>
</evidence>
<dbReference type="EMBL" id="LBMM01005616">
    <property type="protein sequence ID" value="KMQ91369.1"/>
    <property type="molecule type" value="Genomic_DNA"/>
</dbReference>
<reference evidence="2 3" key="1">
    <citation type="submission" date="2015-04" db="EMBL/GenBank/DDBJ databases">
        <title>Lasius niger genome sequencing.</title>
        <authorList>
            <person name="Konorov E.A."/>
            <person name="Nikitin M.A."/>
            <person name="Kirill M.V."/>
            <person name="Chang P."/>
        </authorList>
    </citation>
    <scope>NUCLEOTIDE SEQUENCE [LARGE SCALE GENOMIC DNA]</scope>
    <source>
        <tissue evidence="2">Whole</tissue>
    </source>
</reference>
<feature type="region of interest" description="Disordered" evidence="1">
    <location>
        <begin position="290"/>
        <end position="311"/>
    </location>
</feature>
<dbReference type="GO" id="GO:0003676">
    <property type="term" value="F:nucleic acid binding"/>
    <property type="evidence" value="ECO:0007669"/>
    <property type="project" value="InterPro"/>
</dbReference>
<dbReference type="SUPFAM" id="SSF53098">
    <property type="entry name" value="Ribonuclease H-like"/>
    <property type="match status" value="1"/>
</dbReference>
<name>A0A0J7KM99_LASNI</name>
<protein>
    <submittedName>
        <fullName evidence="2">Reverse ribonuclease integrase</fullName>
    </submittedName>
</protein>
<dbReference type="Proteomes" id="UP000036403">
    <property type="component" value="Unassembled WGS sequence"/>
</dbReference>
<proteinExistence type="predicted"/>
<feature type="compositionally biased region" description="Basic and acidic residues" evidence="1">
    <location>
        <begin position="389"/>
        <end position="402"/>
    </location>
</feature>
<dbReference type="InterPro" id="IPR012337">
    <property type="entry name" value="RNaseH-like_sf"/>
</dbReference>
<feature type="region of interest" description="Disordered" evidence="1">
    <location>
        <begin position="389"/>
        <end position="435"/>
    </location>
</feature>
<evidence type="ECO:0000313" key="2">
    <source>
        <dbReference type="EMBL" id="KMQ91369.1"/>
    </source>
</evidence>
<dbReference type="PaxDb" id="67767-A0A0J7KM99"/>
<gene>
    <name evidence="2" type="ORF">RF55_8781</name>
</gene>